<evidence type="ECO:0000313" key="2">
    <source>
        <dbReference type="Proteomes" id="UP001174136"/>
    </source>
</evidence>
<accession>A0AA47NTG7</accession>
<dbReference type="EMBL" id="JAOPHQ010005145">
    <property type="protein sequence ID" value="KAK0136533.1"/>
    <property type="molecule type" value="Genomic_DNA"/>
</dbReference>
<dbReference type="Gene3D" id="3.10.100.10">
    <property type="entry name" value="Mannose-Binding Protein A, subunit A"/>
    <property type="match status" value="1"/>
</dbReference>
<dbReference type="InterPro" id="IPR016186">
    <property type="entry name" value="C-type_lectin-like/link_sf"/>
</dbReference>
<protein>
    <recommendedName>
        <fullName evidence="3">C-type lectin domain-containing protein</fullName>
    </recommendedName>
</protein>
<dbReference type="InterPro" id="IPR016187">
    <property type="entry name" value="CTDL_fold"/>
</dbReference>
<keyword evidence="2" id="KW-1185">Reference proteome</keyword>
<dbReference type="AlphaFoldDB" id="A0AA47NTG7"/>
<evidence type="ECO:0008006" key="3">
    <source>
        <dbReference type="Google" id="ProtNLM"/>
    </source>
</evidence>
<dbReference type="SUPFAM" id="SSF56436">
    <property type="entry name" value="C-type lectin-like"/>
    <property type="match status" value="1"/>
</dbReference>
<dbReference type="Proteomes" id="UP001174136">
    <property type="component" value="Unassembled WGS sequence"/>
</dbReference>
<organism evidence="1 2">
    <name type="scientific">Merluccius polli</name>
    <name type="common">Benguela hake</name>
    <name type="synonym">Merluccius cadenati</name>
    <dbReference type="NCBI Taxonomy" id="89951"/>
    <lineage>
        <taxon>Eukaryota</taxon>
        <taxon>Metazoa</taxon>
        <taxon>Chordata</taxon>
        <taxon>Craniata</taxon>
        <taxon>Vertebrata</taxon>
        <taxon>Euteleostomi</taxon>
        <taxon>Actinopterygii</taxon>
        <taxon>Neopterygii</taxon>
        <taxon>Teleostei</taxon>
        <taxon>Neoteleostei</taxon>
        <taxon>Acanthomorphata</taxon>
        <taxon>Zeiogadaria</taxon>
        <taxon>Gadariae</taxon>
        <taxon>Gadiformes</taxon>
        <taxon>Gadoidei</taxon>
        <taxon>Merlucciidae</taxon>
        <taxon>Merluccius</taxon>
    </lineage>
</organism>
<evidence type="ECO:0000313" key="1">
    <source>
        <dbReference type="EMBL" id="KAK0136533.1"/>
    </source>
</evidence>
<sequence length="203" mass="22970">MIQLVIAIVIELVMAIVIEIVKELVIEIVIEIVVELKTPQGGPMDTIHELDSGLTEENGNMSFISNVTVKREYASHDPSSHKLLCMSSLKFQASVVISNTRSRFYCDLLLHKVTSSLFFLLVGLCVKTNGNSESTQQSWLYFNNSFYFISSTKKNWMDSRDVCKETRTCWLSTAEKNSSSLFFLLWCLCVKTNGNSKITSVCW</sequence>
<proteinExistence type="predicted"/>
<gene>
    <name evidence="1" type="ORF">N1851_027348</name>
</gene>
<reference evidence="1" key="1">
    <citation type="journal article" date="2023" name="Front. Mar. Sci.">
        <title>A new Merluccius polli reference genome to investigate the effects of global change in West African waters.</title>
        <authorList>
            <person name="Mateo J.L."/>
            <person name="Blanco-Fernandez C."/>
            <person name="Garcia-Vazquez E."/>
            <person name="Machado-Schiaffino G."/>
        </authorList>
    </citation>
    <scope>NUCLEOTIDE SEQUENCE</scope>
    <source>
        <strain evidence="1">C29</strain>
        <tissue evidence="1">Fin</tissue>
    </source>
</reference>
<name>A0AA47NTG7_MERPO</name>
<comment type="caution">
    <text evidence="1">The sequence shown here is derived from an EMBL/GenBank/DDBJ whole genome shotgun (WGS) entry which is preliminary data.</text>
</comment>